<evidence type="ECO:0000256" key="1">
    <source>
        <dbReference type="SAM" id="Phobius"/>
    </source>
</evidence>
<sequence length="811" mass="90784">MVEFFCIGSPEKCGDVWLAYSQFKWSNTTLDRYKNDQSARSQRMQKIQPAVWAKNPTGKGVTIATADSLKAVLDYQDIAFSGLMPDQQSEAKHTLSSAPNLTQTGSPTNKYSVNQTLLNSWSTLYPWSVGRRGKHSVTAEKMKSRCGEGCSPMLIPLWDAVGIAHELNGWGMDVLGRQAQFALERDLDLKTHRDLELIQALLSDAAQNKLDRLRTRMGEGKFYANPETSAFRRTALRRRYQDQPELLQQAMSDCDLLEQWGAENVDEDYANELIRMPMEPLAQHRQQVARLKQQVQQEMAARESGYQKAGDRQRAKSWEPYAALLDTARREDFVECYQQLCTDIATIYEQRSGSLLNWLIAPLFITTLEDFHSEEFNDGINYQSIVTKAICGIGNTPRGQALIESWRDGLSAADCTNLLWRAVAANDPAIINELDLLLQQAKSKKDDHSPIIPTTLALALSQAGNLKKYTSFYQKASKELAKALPDDAHWVDRQLYQMDGFMSSVGDRIFNLKNFGGKLDSFNEMVFKMIFSLRAGVPPEHVTNLLNAQLTEGAAYRASLLQEIKASKGFMEVNQEKMAKYQKITKTWNDFSGKEEGSAAIKNSRIGLVMLFFNALDFGYLYSQTKGDIKSQATLLASGMTMVYQVSDIVLPALEKGESAGARTIGLVKGLGAFMGGAASAISTIIDLNQFNKEIEKNRFGFVCFYTLKMGADGLGTVKYVGMFLGAVGLTGSAENITKLLAFRILGVRVLAIFLTWEFSAILIFLQVIISWFSDNELQVWCRQCYFGSEPLYLGYSEQAERLNTAIKEIL</sequence>
<dbReference type="InterPro" id="IPR048126">
    <property type="entry name" value="Toxin_VasX"/>
</dbReference>
<proteinExistence type="predicted"/>
<reference evidence="3 4" key="1">
    <citation type="submission" date="2017-12" db="EMBL/GenBank/DDBJ databases">
        <title>Characterization of six clinical isolates of Enterochimera gen. nov., a novel genus of the Yersiniaciae family and the three species Enterochimera arupensis sp. nov., Enterochimera coloradensis sp. nov, and Enterochimera californica sp. nov.</title>
        <authorList>
            <person name="Rossi A."/>
            <person name="Fisher M."/>
        </authorList>
    </citation>
    <scope>NUCLEOTIDE SEQUENCE [LARGE SCALE GENOMIC DNA]</scope>
    <source>
        <strain evidence="4">2015-Iso6</strain>
    </source>
</reference>
<dbReference type="EMBL" id="PJZF01000003">
    <property type="protein sequence ID" value="PLR40818.1"/>
    <property type="molecule type" value="Genomic_DNA"/>
</dbReference>
<feature type="domain" description="Toxin VasX N-terminal region" evidence="2">
    <location>
        <begin position="4"/>
        <end position="52"/>
    </location>
</feature>
<evidence type="ECO:0000259" key="2">
    <source>
        <dbReference type="Pfam" id="PF20249"/>
    </source>
</evidence>
<evidence type="ECO:0000313" key="4">
    <source>
        <dbReference type="Proteomes" id="UP000234240"/>
    </source>
</evidence>
<keyword evidence="4" id="KW-1185">Reference proteome</keyword>
<protein>
    <recommendedName>
        <fullName evidence="2">Toxin VasX N-terminal region domain-containing protein</fullName>
    </recommendedName>
</protein>
<organism evidence="3 4">
    <name type="scientific">Chimaeribacter californicus</name>
    <dbReference type="NCBI Taxonomy" id="2060067"/>
    <lineage>
        <taxon>Bacteria</taxon>
        <taxon>Pseudomonadati</taxon>
        <taxon>Pseudomonadota</taxon>
        <taxon>Gammaproteobacteria</taxon>
        <taxon>Enterobacterales</taxon>
        <taxon>Yersiniaceae</taxon>
        <taxon>Chimaeribacter</taxon>
    </lineage>
</organism>
<feature type="transmembrane region" description="Helical" evidence="1">
    <location>
        <begin position="750"/>
        <end position="773"/>
    </location>
</feature>
<keyword evidence="1" id="KW-1133">Transmembrane helix</keyword>
<dbReference type="AlphaFoldDB" id="A0A2N5EE52"/>
<dbReference type="Pfam" id="PF20249">
    <property type="entry name" value="VasX_N"/>
    <property type="match status" value="1"/>
</dbReference>
<comment type="caution">
    <text evidence="3">The sequence shown here is derived from an EMBL/GenBank/DDBJ whole genome shotgun (WGS) entry which is preliminary data.</text>
</comment>
<dbReference type="InterPro" id="IPR046864">
    <property type="entry name" value="VasX_N"/>
</dbReference>
<dbReference type="NCBIfam" id="NF041559">
    <property type="entry name" value="BTH_I2691_fam"/>
    <property type="match status" value="1"/>
</dbReference>
<accession>A0A2N5EE52</accession>
<gene>
    <name evidence="3" type="ORF">CYR55_05945</name>
</gene>
<evidence type="ECO:0000313" key="3">
    <source>
        <dbReference type="EMBL" id="PLR40818.1"/>
    </source>
</evidence>
<keyword evidence="1" id="KW-0472">Membrane</keyword>
<name>A0A2N5EE52_9GAMM</name>
<keyword evidence="1" id="KW-0812">Transmembrane</keyword>
<dbReference type="Proteomes" id="UP000234240">
    <property type="component" value="Unassembled WGS sequence"/>
</dbReference>